<proteinExistence type="predicted"/>
<reference evidence="3" key="1">
    <citation type="submission" date="2020-01" db="EMBL/GenBank/DDBJ databases">
        <authorList>
            <person name="Meier V. D."/>
            <person name="Meier V D."/>
        </authorList>
    </citation>
    <scope>NUCLEOTIDE SEQUENCE</scope>
    <source>
        <strain evidence="3">HLG_WM_MAG_10</strain>
    </source>
</reference>
<dbReference type="InterPro" id="IPR011990">
    <property type="entry name" value="TPR-like_helical_dom_sf"/>
</dbReference>
<evidence type="ECO:0000256" key="1">
    <source>
        <dbReference type="ARBA" id="ARBA00022737"/>
    </source>
</evidence>
<accession>A0A6S6SPC4</accession>
<name>A0A6S6SPC4_9BACT</name>
<dbReference type="PANTHER" id="PTHR45586">
    <property type="entry name" value="TPR REPEAT-CONTAINING PROTEIN PA4667"/>
    <property type="match status" value="1"/>
</dbReference>
<dbReference type="EMBL" id="CACVAQ010000120">
    <property type="protein sequence ID" value="CAA6806562.1"/>
    <property type="molecule type" value="Genomic_DNA"/>
</dbReference>
<organism evidence="3">
    <name type="scientific">uncultured Aureispira sp</name>
    <dbReference type="NCBI Taxonomy" id="1331704"/>
    <lineage>
        <taxon>Bacteria</taxon>
        <taxon>Pseudomonadati</taxon>
        <taxon>Bacteroidota</taxon>
        <taxon>Saprospiria</taxon>
        <taxon>Saprospirales</taxon>
        <taxon>Saprospiraceae</taxon>
        <taxon>Aureispira</taxon>
        <taxon>environmental samples</taxon>
    </lineage>
</organism>
<dbReference type="InterPro" id="IPR051012">
    <property type="entry name" value="CellSynth/LPSAsmb/PSIAsmb"/>
</dbReference>
<evidence type="ECO:0000313" key="3">
    <source>
        <dbReference type="EMBL" id="CAA6806562.1"/>
    </source>
</evidence>
<keyword evidence="1" id="KW-0677">Repeat</keyword>
<evidence type="ECO:0000256" key="2">
    <source>
        <dbReference type="ARBA" id="ARBA00022803"/>
    </source>
</evidence>
<dbReference type="PANTHER" id="PTHR45586:SF1">
    <property type="entry name" value="LIPOPOLYSACCHARIDE ASSEMBLY PROTEIN B"/>
    <property type="match status" value="1"/>
</dbReference>
<gene>
    <name evidence="3" type="ORF">HELGO_WM34475</name>
</gene>
<dbReference type="Gene3D" id="1.25.40.10">
    <property type="entry name" value="Tetratricopeptide repeat domain"/>
    <property type="match status" value="2"/>
</dbReference>
<dbReference type="AlphaFoldDB" id="A0A6S6SPC4"/>
<dbReference type="SUPFAM" id="SSF48452">
    <property type="entry name" value="TPR-like"/>
    <property type="match status" value="1"/>
</dbReference>
<protein>
    <submittedName>
        <fullName evidence="3">Uncharacterized protein</fullName>
    </submittedName>
</protein>
<sequence length="405" mass="47782">MKPLNLSPKEIHNLSKLLISSDSSSIGVAFQVLRNYKNVIQQVAKELVLISQLSWDDAQRKEALQLLKLQFDADQIKAWDDMFHVFHIYQNLFDFEEFEDNWHWFETHEAHRAAFMPFIRQNIDYTAEYFAIAETLAEYYKTRLDWAERYYQITLEHNPKDLNTLSTLATLYKDGYQDYSKALALYDKMLTIEPQHYDAFEAKGALFLDYIKDIDAASETFKTALKYYPNDETLQIWLADTYMQKNSPELLARGKEILERILEKNPSNTFAWTIYGNRLWITENKPEKAIKAYQSGLEANPRSYNILGNLAELYERVYKDYEQAKDYYVKAFSIYMDDAFHLSNYVRLLVICTKEFDDAKDYYLHLKGLFFGGIKREPELNDAQWEAFQEAEKILCTVFPELKEG</sequence>
<keyword evidence="2" id="KW-0802">TPR repeat</keyword>